<feature type="chain" id="PRO_5035860960" evidence="2">
    <location>
        <begin position="16"/>
        <end position="269"/>
    </location>
</feature>
<organism evidence="3 4">
    <name type="scientific">Olea europaea subsp. europaea</name>
    <dbReference type="NCBI Taxonomy" id="158383"/>
    <lineage>
        <taxon>Eukaryota</taxon>
        <taxon>Viridiplantae</taxon>
        <taxon>Streptophyta</taxon>
        <taxon>Embryophyta</taxon>
        <taxon>Tracheophyta</taxon>
        <taxon>Spermatophyta</taxon>
        <taxon>Magnoliopsida</taxon>
        <taxon>eudicotyledons</taxon>
        <taxon>Gunneridae</taxon>
        <taxon>Pentapetalae</taxon>
        <taxon>asterids</taxon>
        <taxon>lamiids</taxon>
        <taxon>Lamiales</taxon>
        <taxon>Oleaceae</taxon>
        <taxon>Oleeae</taxon>
        <taxon>Olea</taxon>
    </lineage>
</organism>
<comment type="caution">
    <text evidence="3">The sequence shown here is derived from an EMBL/GenBank/DDBJ whole genome shotgun (WGS) entry which is preliminary data.</text>
</comment>
<accession>A0A8S0TR04</accession>
<evidence type="ECO:0000313" key="3">
    <source>
        <dbReference type="EMBL" id="CAA3008408.1"/>
    </source>
</evidence>
<dbReference type="EMBL" id="CACTIH010007297">
    <property type="protein sequence ID" value="CAA3008408.1"/>
    <property type="molecule type" value="Genomic_DNA"/>
</dbReference>
<feature type="region of interest" description="Disordered" evidence="1">
    <location>
        <begin position="95"/>
        <end position="192"/>
    </location>
</feature>
<name>A0A8S0TR04_OLEEU</name>
<dbReference type="AlphaFoldDB" id="A0A8S0TR04"/>
<dbReference type="Gramene" id="OE9A014185T1">
    <property type="protein sequence ID" value="OE9A014185C1"/>
    <property type="gene ID" value="OE9A014185"/>
</dbReference>
<protein>
    <submittedName>
        <fullName evidence="3">Uncharacterized protein</fullName>
    </submittedName>
</protein>
<sequence>MFLVLLVPIDVVVCSLKIWAYEAVPKLDEHFDQLVGERSPRLLCWTSIKQPQQPTYDVFFRDVQIVPFPDRPVQVLDNLARSVVRPQFHEAALANGGHDGSAVGDGHDDESCAAVEDNETSVSDDRQTPEGNGDDGSTVDESGDSSRDTSSETDVGDTKDDNDASGRQSGALPTPMDAPSTSGRQGMRGGPTVMRANVEGILLDQRTLIEMRLRTVKLEIIQHVTDEFTRLRDFISTLVPPSGGTSTSAVAHVMNEPNIWDDPHEGVAT</sequence>
<gene>
    <name evidence="3" type="ORF">OLEA9_A014185</name>
</gene>
<feature type="compositionally biased region" description="Basic and acidic residues" evidence="1">
    <location>
        <begin position="144"/>
        <end position="164"/>
    </location>
</feature>
<feature type="signal peptide" evidence="2">
    <location>
        <begin position="1"/>
        <end position="15"/>
    </location>
</feature>
<reference evidence="3 4" key="1">
    <citation type="submission" date="2019-12" db="EMBL/GenBank/DDBJ databases">
        <authorList>
            <person name="Alioto T."/>
            <person name="Alioto T."/>
            <person name="Gomez Garrido J."/>
        </authorList>
    </citation>
    <scope>NUCLEOTIDE SEQUENCE [LARGE SCALE GENOMIC DNA]</scope>
</reference>
<keyword evidence="4" id="KW-1185">Reference proteome</keyword>
<evidence type="ECO:0000256" key="1">
    <source>
        <dbReference type="SAM" id="MobiDB-lite"/>
    </source>
</evidence>
<dbReference type="Proteomes" id="UP000594638">
    <property type="component" value="Unassembled WGS sequence"/>
</dbReference>
<keyword evidence="2" id="KW-0732">Signal</keyword>
<evidence type="ECO:0000313" key="4">
    <source>
        <dbReference type="Proteomes" id="UP000594638"/>
    </source>
</evidence>
<dbReference type="OrthoDB" id="1930729at2759"/>
<evidence type="ECO:0000256" key="2">
    <source>
        <dbReference type="SAM" id="SignalP"/>
    </source>
</evidence>
<proteinExistence type="predicted"/>